<evidence type="ECO:0000256" key="8">
    <source>
        <dbReference type="SAM" id="Phobius"/>
    </source>
</evidence>
<feature type="transmembrane region" description="Helical" evidence="8">
    <location>
        <begin position="277"/>
        <end position="295"/>
    </location>
</feature>
<accession>A0A844GT89</accession>
<feature type="transmembrane region" description="Helical" evidence="8">
    <location>
        <begin position="179"/>
        <end position="195"/>
    </location>
</feature>
<keyword evidence="7" id="KW-0460">Magnesium</keyword>
<sequence>MAFTLTFLVSSFFLSLLLVFIIIQNFSKQLLDIPNERSSHVRPTPRGGGLGFIISFIVAILCLQFVSTPYFTVDPFLLVIILPLAIVGFLDDRLNLPSLVRYGVQLVTAILGVIHYGIFPQPWLTNIGLVGVIIAGILTVIGFTALINFYNFMDGLDGFVVSITIIQLSFIAFYLNQPIWWLLIGALFGFLWWNWSPAKIFMGDVGSTVLGAMIAIALIQVQDTTIAWSSLAITLPITADTIYTLIVRLRHKENIFQAHRTHIYQRLQQSGWSHRQVALTYSILTGAIALLIINLQAIGSWLSLMLVIGLIFFAQSYISRKTTKLN</sequence>
<keyword evidence="2" id="KW-1003">Cell membrane</keyword>
<feature type="transmembrane region" description="Helical" evidence="8">
    <location>
        <begin position="125"/>
        <end position="149"/>
    </location>
</feature>
<keyword evidence="7" id="KW-0479">Metal-binding</keyword>
<feature type="transmembrane region" description="Helical" evidence="8">
    <location>
        <begin position="226"/>
        <end position="246"/>
    </location>
</feature>
<dbReference type="PANTHER" id="PTHR22926">
    <property type="entry name" value="PHOSPHO-N-ACETYLMURAMOYL-PENTAPEPTIDE-TRANSFERASE"/>
    <property type="match status" value="1"/>
</dbReference>
<feature type="transmembrane region" description="Helical" evidence="8">
    <location>
        <begin position="156"/>
        <end position="173"/>
    </location>
</feature>
<dbReference type="PANTHER" id="PTHR22926:SF3">
    <property type="entry name" value="UNDECAPRENYL-PHOSPHATE ALPHA-N-ACETYLGLUCOSAMINYL 1-PHOSPHATE TRANSFERASE"/>
    <property type="match status" value="1"/>
</dbReference>
<proteinExistence type="predicted"/>
<dbReference type="GO" id="GO:0071555">
    <property type="term" value="P:cell wall organization"/>
    <property type="evidence" value="ECO:0007669"/>
    <property type="project" value="TreeGrafter"/>
</dbReference>
<comment type="subcellular location">
    <subcellularLocation>
        <location evidence="1">Cell membrane</location>
        <topology evidence="1">Multi-pass membrane protein</topology>
    </subcellularLocation>
</comment>
<protein>
    <submittedName>
        <fullName evidence="9">Glycosyl transferase family 4</fullName>
    </submittedName>
</protein>
<keyword evidence="5 8" id="KW-1133">Transmembrane helix</keyword>
<dbReference type="CDD" id="cd06854">
    <property type="entry name" value="GT_WbpL_WbcO_like"/>
    <property type="match status" value="1"/>
</dbReference>
<evidence type="ECO:0000256" key="5">
    <source>
        <dbReference type="ARBA" id="ARBA00022989"/>
    </source>
</evidence>
<feature type="transmembrane region" description="Helical" evidence="8">
    <location>
        <begin position="301"/>
        <end position="318"/>
    </location>
</feature>
<feature type="transmembrane region" description="Helical" evidence="8">
    <location>
        <begin position="72"/>
        <end position="90"/>
    </location>
</feature>
<feature type="transmembrane region" description="Helical" evidence="8">
    <location>
        <begin position="6"/>
        <end position="26"/>
    </location>
</feature>
<dbReference type="InterPro" id="IPR000715">
    <property type="entry name" value="Glycosyl_transferase_4"/>
</dbReference>
<name>A0A844GT89_9CHRO</name>
<dbReference type="Pfam" id="PF00953">
    <property type="entry name" value="Glycos_transf_4"/>
    <property type="match status" value="1"/>
</dbReference>
<dbReference type="GO" id="GO:0005886">
    <property type="term" value="C:plasma membrane"/>
    <property type="evidence" value="ECO:0007669"/>
    <property type="project" value="UniProtKB-SubCell"/>
</dbReference>
<evidence type="ECO:0000313" key="10">
    <source>
        <dbReference type="Proteomes" id="UP000437131"/>
    </source>
</evidence>
<dbReference type="EMBL" id="WMIA01000004">
    <property type="protein sequence ID" value="MTF38261.1"/>
    <property type="molecule type" value="Genomic_DNA"/>
</dbReference>
<dbReference type="Proteomes" id="UP000437131">
    <property type="component" value="Unassembled WGS sequence"/>
</dbReference>
<dbReference type="RefSeq" id="WP_155083174.1">
    <property type="nucleotide sequence ID" value="NZ_WMIA01000004.1"/>
</dbReference>
<keyword evidence="4 8" id="KW-0812">Transmembrane</keyword>
<feature type="binding site" evidence="7">
    <location>
        <position position="204"/>
    </location>
    <ligand>
        <name>Mg(2+)</name>
        <dbReference type="ChEBI" id="CHEBI:18420"/>
    </ligand>
</feature>
<feature type="transmembrane region" description="Helical" evidence="8">
    <location>
        <begin position="47"/>
        <end position="66"/>
    </location>
</feature>
<organism evidence="9 10">
    <name type="scientific">Cyanobacterium aponinum 0216</name>
    <dbReference type="NCBI Taxonomy" id="2676140"/>
    <lineage>
        <taxon>Bacteria</taxon>
        <taxon>Bacillati</taxon>
        <taxon>Cyanobacteriota</taxon>
        <taxon>Cyanophyceae</taxon>
        <taxon>Oscillatoriophycideae</taxon>
        <taxon>Chroococcales</taxon>
        <taxon>Geminocystaceae</taxon>
        <taxon>Cyanobacterium</taxon>
    </lineage>
</organism>
<evidence type="ECO:0000256" key="3">
    <source>
        <dbReference type="ARBA" id="ARBA00022679"/>
    </source>
</evidence>
<evidence type="ECO:0000256" key="2">
    <source>
        <dbReference type="ARBA" id="ARBA00022475"/>
    </source>
</evidence>
<dbReference type="AlphaFoldDB" id="A0A844GT89"/>
<dbReference type="GO" id="GO:0016780">
    <property type="term" value="F:phosphotransferase activity, for other substituted phosphate groups"/>
    <property type="evidence" value="ECO:0007669"/>
    <property type="project" value="InterPro"/>
</dbReference>
<keyword evidence="6 8" id="KW-0472">Membrane</keyword>
<evidence type="ECO:0000256" key="7">
    <source>
        <dbReference type="PIRSR" id="PIRSR600715-1"/>
    </source>
</evidence>
<evidence type="ECO:0000313" key="9">
    <source>
        <dbReference type="EMBL" id="MTF38261.1"/>
    </source>
</evidence>
<dbReference type="GO" id="GO:0046872">
    <property type="term" value="F:metal ion binding"/>
    <property type="evidence" value="ECO:0007669"/>
    <property type="project" value="UniProtKB-KW"/>
</dbReference>
<evidence type="ECO:0000256" key="1">
    <source>
        <dbReference type="ARBA" id="ARBA00004651"/>
    </source>
</evidence>
<dbReference type="GO" id="GO:0044038">
    <property type="term" value="P:cell wall macromolecule biosynthetic process"/>
    <property type="evidence" value="ECO:0007669"/>
    <property type="project" value="TreeGrafter"/>
</dbReference>
<evidence type="ECO:0000256" key="6">
    <source>
        <dbReference type="ARBA" id="ARBA00023136"/>
    </source>
</evidence>
<evidence type="ECO:0000256" key="4">
    <source>
        <dbReference type="ARBA" id="ARBA00022692"/>
    </source>
</evidence>
<gene>
    <name evidence="9" type="ORF">GGC33_04915</name>
</gene>
<keyword evidence="3 9" id="KW-0808">Transferase</keyword>
<comment type="cofactor">
    <cofactor evidence="7">
        <name>Mg(2+)</name>
        <dbReference type="ChEBI" id="CHEBI:18420"/>
    </cofactor>
</comment>
<feature type="binding site" evidence="7">
    <location>
        <position position="151"/>
    </location>
    <ligand>
        <name>Mg(2+)</name>
        <dbReference type="ChEBI" id="CHEBI:18420"/>
    </ligand>
</feature>
<feature type="transmembrane region" description="Helical" evidence="8">
    <location>
        <begin position="102"/>
        <end position="119"/>
    </location>
</feature>
<dbReference type="GO" id="GO:0009103">
    <property type="term" value="P:lipopolysaccharide biosynthetic process"/>
    <property type="evidence" value="ECO:0007669"/>
    <property type="project" value="TreeGrafter"/>
</dbReference>
<comment type="caution">
    <text evidence="9">The sequence shown here is derived from an EMBL/GenBank/DDBJ whole genome shotgun (WGS) entry which is preliminary data.</text>
</comment>
<reference evidence="9 10" key="1">
    <citation type="submission" date="2019-11" db="EMBL/GenBank/DDBJ databases">
        <title>Isolation of a new High Light Tolerant Cyanobacteria.</title>
        <authorList>
            <person name="Dobson Z."/>
            <person name="Vaughn N."/>
            <person name="Vaughn M."/>
            <person name="Fromme P."/>
            <person name="Mazor Y."/>
        </authorList>
    </citation>
    <scope>NUCLEOTIDE SEQUENCE [LARGE SCALE GENOMIC DNA]</scope>
    <source>
        <strain evidence="9 10">0216</strain>
    </source>
</reference>
<feature type="transmembrane region" description="Helical" evidence="8">
    <location>
        <begin position="200"/>
        <end position="220"/>
    </location>
</feature>